<dbReference type="PANTHER" id="PTHR30545:SF2">
    <property type="entry name" value="SUGAR FERMENTATION STIMULATION PROTEIN A"/>
    <property type="match status" value="1"/>
</dbReference>
<dbReference type="CDD" id="cd22359">
    <property type="entry name" value="SfsA-like_bacterial"/>
    <property type="match status" value="1"/>
</dbReference>
<evidence type="ECO:0000259" key="2">
    <source>
        <dbReference type="Pfam" id="PF03749"/>
    </source>
</evidence>
<dbReference type="Pfam" id="PF03749">
    <property type="entry name" value="SfsA"/>
    <property type="match status" value="1"/>
</dbReference>
<dbReference type="AlphaFoldDB" id="A0A918QC02"/>
<gene>
    <name evidence="1 4" type="primary">sfsA</name>
    <name evidence="4" type="ORF">GCM10011273_27240</name>
</gene>
<dbReference type="Proteomes" id="UP000662572">
    <property type="component" value="Unassembled WGS sequence"/>
</dbReference>
<comment type="similarity">
    <text evidence="1">Belongs to the SfsA family.</text>
</comment>
<name>A0A918QC02_9CAUL</name>
<dbReference type="HAMAP" id="MF_00095">
    <property type="entry name" value="SfsA"/>
    <property type="match status" value="1"/>
</dbReference>
<dbReference type="Gene3D" id="2.40.50.580">
    <property type="match status" value="1"/>
</dbReference>
<accession>A0A918QC02</accession>
<keyword evidence="5" id="KW-1185">Reference proteome</keyword>
<feature type="domain" description="Sugar fermentation stimulation protein C-terminal" evidence="2">
    <location>
        <begin position="72"/>
        <end position="210"/>
    </location>
</feature>
<dbReference type="GO" id="GO:0003677">
    <property type="term" value="F:DNA binding"/>
    <property type="evidence" value="ECO:0007669"/>
    <property type="project" value="InterPro"/>
</dbReference>
<reference evidence="4" key="2">
    <citation type="submission" date="2020-09" db="EMBL/GenBank/DDBJ databases">
        <authorList>
            <person name="Sun Q."/>
            <person name="Kim S."/>
        </authorList>
    </citation>
    <scope>NUCLEOTIDE SEQUENCE</scope>
    <source>
        <strain evidence="4">KCTC 32296</strain>
    </source>
</reference>
<dbReference type="Pfam" id="PF17746">
    <property type="entry name" value="SfsA_N"/>
    <property type="match status" value="1"/>
</dbReference>
<protein>
    <recommendedName>
        <fullName evidence="1">Sugar fermentation stimulation protein homolog</fullName>
    </recommendedName>
</protein>
<evidence type="ECO:0000259" key="3">
    <source>
        <dbReference type="Pfam" id="PF17746"/>
    </source>
</evidence>
<feature type="domain" description="SfsA N-terminal OB" evidence="3">
    <location>
        <begin position="2"/>
        <end position="67"/>
    </location>
</feature>
<proteinExistence type="inferred from homology"/>
<dbReference type="InterPro" id="IPR040452">
    <property type="entry name" value="SfsA_C"/>
</dbReference>
<dbReference type="Gene3D" id="3.40.1350.60">
    <property type="match status" value="1"/>
</dbReference>
<evidence type="ECO:0000313" key="4">
    <source>
        <dbReference type="EMBL" id="GGZ39340.1"/>
    </source>
</evidence>
<sequence length="221" mass="24735">MSRYKRFFADIRLESGEIVTAHCPNPGKMMGLLVEDTPALITESKNPKAKLKYRLEALKEGDQWVGVNTGWPNLLIRNAIVAGLIPSLDGYPVIRPEVRYGHNSRIDLKLEDHPVHVDAYVEVKNVHLSRTPGLAEFPDCVTERGAKHLYELIDMVAAGYRAVVVFCVQRDDVDRFDVCADLDPKFAAAYRAARMAGVEIVALSFGFDETGLRFHHTLTIT</sequence>
<dbReference type="PANTHER" id="PTHR30545">
    <property type="entry name" value="SUGAR FERMENTATION STIMULATION PROTEIN A"/>
    <property type="match status" value="1"/>
</dbReference>
<dbReference type="NCBIfam" id="TIGR00230">
    <property type="entry name" value="sfsA"/>
    <property type="match status" value="1"/>
</dbReference>
<evidence type="ECO:0000313" key="5">
    <source>
        <dbReference type="Proteomes" id="UP000662572"/>
    </source>
</evidence>
<comment type="caution">
    <text evidence="4">The sequence shown here is derived from an EMBL/GenBank/DDBJ whole genome shotgun (WGS) entry which is preliminary data.</text>
</comment>
<dbReference type="InterPro" id="IPR005224">
    <property type="entry name" value="SfsA"/>
</dbReference>
<dbReference type="InterPro" id="IPR041465">
    <property type="entry name" value="SfsA_N"/>
</dbReference>
<evidence type="ECO:0000256" key="1">
    <source>
        <dbReference type="HAMAP-Rule" id="MF_00095"/>
    </source>
</evidence>
<organism evidence="4 5">
    <name type="scientific">Asticcacaulis endophyticus</name>
    <dbReference type="NCBI Taxonomy" id="1395890"/>
    <lineage>
        <taxon>Bacteria</taxon>
        <taxon>Pseudomonadati</taxon>
        <taxon>Pseudomonadota</taxon>
        <taxon>Alphaproteobacteria</taxon>
        <taxon>Caulobacterales</taxon>
        <taxon>Caulobacteraceae</taxon>
        <taxon>Asticcacaulis</taxon>
    </lineage>
</organism>
<reference evidence="4" key="1">
    <citation type="journal article" date="2014" name="Int. J. Syst. Evol. Microbiol.">
        <title>Complete genome sequence of Corynebacterium casei LMG S-19264T (=DSM 44701T), isolated from a smear-ripened cheese.</title>
        <authorList>
            <consortium name="US DOE Joint Genome Institute (JGI-PGF)"/>
            <person name="Walter F."/>
            <person name="Albersmeier A."/>
            <person name="Kalinowski J."/>
            <person name="Ruckert C."/>
        </authorList>
    </citation>
    <scope>NUCLEOTIDE SEQUENCE</scope>
    <source>
        <strain evidence="4">KCTC 32296</strain>
    </source>
</reference>
<dbReference type="EMBL" id="BMZB01000004">
    <property type="protein sequence ID" value="GGZ39340.1"/>
    <property type="molecule type" value="Genomic_DNA"/>
</dbReference>